<keyword evidence="1" id="KW-0472">Membrane</keyword>
<dbReference type="PIRSF" id="PIRSF019466">
    <property type="entry name" value="EutH"/>
    <property type="match status" value="1"/>
</dbReference>
<gene>
    <name evidence="2" type="ORF">A2930_03120</name>
</gene>
<feature type="transmembrane region" description="Helical" evidence="1">
    <location>
        <begin position="79"/>
        <end position="97"/>
    </location>
</feature>
<organism evidence="2 3">
    <name type="scientific">Candidatus Giovannonibacteria bacterium RIFCSPLOWO2_01_FULL_45_34</name>
    <dbReference type="NCBI Taxonomy" id="1798351"/>
    <lineage>
        <taxon>Bacteria</taxon>
        <taxon>Candidatus Giovannoniibacteriota</taxon>
    </lineage>
</organism>
<dbReference type="GO" id="GO:0005886">
    <property type="term" value="C:plasma membrane"/>
    <property type="evidence" value="ECO:0007669"/>
    <property type="project" value="TreeGrafter"/>
</dbReference>
<dbReference type="InterPro" id="IPR007441">
    <property type="entry name" value="EutH"/>
</dbReference>
<feature type="transmembrane region" description="Helical" evidence="1">
    <location>
        <begin position="6"/>
        <end position="25"/>
    </location>
</feature>
<feature type="transmembrane region" description="Helical" evidence="1">
    <location>
        <begin position="140"/>
        <end position="161"/>
    </location>
</feature>
<reference evidence="2 3" key="1">
    <citation type="journal article" date="2016" name="Nat. Commun.">
        <title>Thousands of microbial genomes shed light on interconnected biogeochemical processes in an aquifer system.</title>
        <authorList>
            <person name="Anantharaman K."/>
            <person name="Brown C.T."/>
            <person name="Hug L.A."/>
            <person name="Sharon I."/>
            <person name="Castelle C.J."/>
            <person name="Probst A.J."/>
            <person name="Thomas B.C."/>
            <person name="Singh A."/>
            <person name="Wilkins M.J."/>
            <person name="Karaoz U."/>
            <person name="Brodie E.L."/>
            <person name="Williams K.H."/>
            <person name="Hubbard S.S."/>
            <person name="Banfield J.F."/>
        </authorList>
    </citation>
    <scope>NUCLEOTIDE SEQUENCE [LARGE SCALE GENOMIC DNA]</scope>
</reference>
<protein>
    <submittedName>
        <fullName evidence="2">Ethanolamine utilization protein EutH</fullName>
    </submittedName>
</protein>
<dbReference type="AlphaFoldDB" id="A0A1F5WZ99"/>
<keyword evidence="1" id="KW-0812">Transmembrane</keyword>
<feature type="transmembrane region" description="Helical" evidence="1">
    <location>
        <begin position="197"/>
        <end position="218"/>
    </location>
</feature>
<dbReference type="GO" id="GO:0034228">
    <property type="term" value="F:ethanolamine transmembrane transporter activity"/>
    <property type="evidence" value="ECO:0007669"/>
    <property type="project" value="InterPro"/>
</dbReference>
<sequence>MDIERFVLYAITASMILGAIDKVFLGNRLGLGEKFDEGFNKMGGLAAAMIGMISLAPVLGNLLGPLISPLSRVLGTDPAIFAGMFLANDMGGYPLAMKLANTEIIGAFSGLIIGAMMGATIVFSIPVGLNMISKEDRRPFALGIMVGIIAIPFGSFAGGLFAGIPGIIVCKNLLPVMAIAVIISLGLWKMPKLTTRAFIVFSKLITAIAIFGAVAAGAEKITGFIVIYGMTPIEESFKIVGYITIMLLGAFPMMHLVSFILKKPLEAVGNMLKINSTAVAGIIAALANNVNTFSIFHKMDYRGKVVSAAFCVSGAFVFGDHLGFTAANDPMFITPVIAGKLIGGITGIFFALQLTKARPIS</sequence>
<comment type="caution">
    <text evidence="2">The sequence shown here is derived from an EMBL/GenBank/DDBJ whole genome shotgun (WGS) entry which is preliminary data.</text>
</comment>
<feature type="transmembrane region" description="Helical" evidence="1">
    <location>
        <begin position="332"/>
        <end position="352"/>
    </location>
</feature>
<keyword evidence="1" id="KW-1133">Transmembrane helix</keyword>
<dbReference type="PANTHER" id="PTHR40089:SF1">
    <property type="entry name" value="ETHANOLAMINE PERMEASE EUTH-RELATED"/>
    <property type="match status" value="1"/>
</dbReference>
<feature type="transmembrane region" description="Helical" evidence="1">
    <location>
        <begin position="273"/>
        <end position="293"/>
    </location>
</feature>
<feature type="transmembrane region" description="Helical" evidence="1">
    <location>
        <begin position="104"/>
        <end position="128"/>
    </location>
</feature>
<dbReference type="Pfam" id="PF04346">
    <property type="entry name" value="EutH"/>
    <property type="match status" value="1"/>
</dbReference>
<feature type="transmembrane region" description="Helical" evidence="1">
    <location>
        <begin position="239"/>
        <end position="261"/>
    </location>
</feature>
<proteinExistence type="predicted"/>
<name>A0A1F5WZ99_9BACT</name>
<evidence type="ECO:0000256" key="1">
    <source>
        <dbReference type="SAM" id="Phobius"/>
    </source>
</evidence>
<dbReference type="PANTHER" id="PTHR40089">
    <property type="entry name" value="ETHANOLAMINE UTILIZATION PROTEIN EUTH"/>
    <property type="match status" value="1"/>
</dbReference>
<accession>A0A1F5WZ99</accession>
<dbReference type="Proteomes" id="UP000178114">
    <property type="component" value="Unassembled WGS sequence"/>
</dbReference>
<evidence type="ECO:0000313" key="2">
    <source>
        <dbReference type="EMBL" id="OGF80976.1"/>
    </source>
</evidence>
<evidence type="ECO:0000313" key="3">
    <source>
        <dbReference type="Proteomes" id="UP000178114"/>
    </source>
</evidence>
<feature type="transmembrane region" description="Helical" evidence="1">
    <location>
        <begin position="173"/>
        <end position="191"/>
    </location>
</feature>
<feature type="transmembrane region" description="Helical" evidence="1">
    <location>
        <begin position="45"/>
        <end position="67"/>
    </location>
</feature>
<dbReference type="EMBL" id="MFID01000021">
    <property type="protein sequence ID" value="OGF80976.1"/>
    <property type="molecule type" value="Genomic_DNA"/>
</dbReference>